<comment type="caution">
    <text evidence="1">The sequence shown here is derived from an EMBL/GenBank/DDBJ whole genome shotgun (WGS) entry which is preliminary data.</text>
</comment>
<evidence type="ECO:0000313" key="1">
    <source>
        <dbReference type="EMBL" id="GGO34657.1"/>
    </source>
</evidence>
<gene>
    <name evidence="1" type="ORF">GCM10012286_04070</name>
</gene>
<name>A0ABQ2LII4_9ACTN</name>
<proteinExistence type="predicted"/>
<accession>A0ABQ2LII4</accession>
<protein>
    <submittedName>
        <fullName evidence="1">Uncharacterized protein</fullName>
    </submittedName>
</protein>
<evidence type="ECO:0000313" key="2">
    <source>
        <dbReference type="Proteomes" id="UP000656881"/>
    </source>
</evidence>
<keyword evidence="2" id="KW-1185">Reference proteome</keyword>
<organism evidence="1 2">
    <name type="scientific">Streptomyces lasiicapitis</name>
    <dbReference type="NCBI Taxonomy" id="1923961"/>
    <lineage>
        <taxon>Bacteria</taxon>
        <taxon>Bacillati</taxon>
        <taxon>Actinomycetota</taxon>
        <taxon>Actinomycetes</taxon>
        <taxon>Kitasatosporales</taxon>
        <taxon>Streptomycetaceae</taxon>
        <taxon>Streptomyces</taxon>
    </lineage>
</organism>
<dbReference type="EMBL" id="BMNG01000001">
    <property type="protein sequence ID" value="GGO34657.1"/>
    <property type="molecule type" value="Genomic_DNA"/>
</dbReference>
<sequence length="50" mass="5624">MHAPAPAAVKLAPLACVTLREYRLPRPDPVKRAEIRWEDRLRQSPGDFGA</sequence>
<dbReference type="Proteomes" id="UP000656881">
    <property type="component" value="Unassembled WGS sequence"/>
</dbReference>
<reference evidence="2" key="1">
    <citation type="journal article" date="2019" name="Int. J. Syst. Evol. Microbiol.">
        <title>The Global Catalogue of Microorganisms (GCM) 10K type strain sequencing project: providing services to taxonomists for standard genome sequencing and annotation.</title>
        <authorList>
            <consortium name="The Broad Institute Genomics Platform"/>
            <consortium name="The Broad Institute Genome Sequencing Center for Infectious Disease"/>
            <person name="Wu L."/>
            <person name="Ma J."/>
        </authorList>
    </citation>
    <scope>NUCLEOTIDE SEQUENCE [LARGE SCALE GENOMIC DNA]</scope>
    <source>
        <strain evidence="2">CGMCC 4.7349</strain>
    </source>
</reference>